<dbReference type="PANTHER" id="PTHR24567:SF58">
    <property type="entry name" value="CYCLIC AMP-BINDING REGULATORY PROTEIN"/>
    <property type="match status" value="1"/>
</dbReference>
<evidence type="ECO:0000313" key="6">
    <source>
        <dbReference type="EMBL" id="MCY1712837.1"/>
    </source>
</evidence>
<organism evidence="6 7">
    <name type="scientific">Caproiciproducens galactitolivorans</name>
    <dbReference type="NCBI Taxonomy" id="642589"/>
    <lineage>
        <taxon>Bacteria</taxon>
        <taxon>Bacillati</taxon>
        <taxon>Bacillota</taxon>
        <taxon>Clostridia</taxon>
        <taxon>Eubacteriales</taxon>
        <taxon>Acutalibacteraceae</taxon>
        <taxon>Caproiciproducens</taxon>
    </lineage>
</organism>
<keyword evidence="1" id="KW-0805">Transcription regulation</keyword>
<proteinExistence type="predicted"/>
<dbReference type="SMART" id="SM00419">
    <property type="entry name" value="HTH_CRP"/>
    <property type="match status" value="1"/>
</dbReference>
<dbReference type="Pfam" id="PF00027">
    <property type="entry name" value="cNMP_binding"/>
    <property type="match status" value="1"/>
</dbReference>
<dbReference type="CDD" id="cd00038">
    <property type="entry name" value="CAP_ED"/>
    <property type="match status" value="1"/>
</dbReference>
<dbReference type="Pfam" id="PF13545">
    <property type="entry name" value="HTH_Crp_2"/>
    <property type="match status" value="1"/>
</dbReference>
<dbReference type="InterPro" id="IPR012318">
    <property type="entry name" value="HTH_CRP"/>
</dbReference>
<keyword evidence="2" id="KW-0238">DNA-binding</keyword>
<accession>A0ABT4BPM4</accession>
<dbReference type="RefSeq" id="WP_268056845.1">
    <property type="nucleotide sequence ID" value="NZ_JAPOHA010000001.1"/>
</dbReference>
<evidence type="ECO:0000259" key="4">
    <source>
        <dbReference type="PROSITE" id="PS50042"/>
    </source>
</evidence>
<dbReference type="InterPro" id="IPR014710">
    <property type="entry name" value="RmlC-like_jellyroll"/>
</dbReference>
<dbReference type="InterPro" id="IPR018490">
    <property type="entry name" value="cNMP-bd_dom_sf"/>
</dbReference>
<evidence type="ECO:0000259" key="5">
    <source>
        <dbReference type="PROSITE" id="PS51063"/>
    </source>
</evidence>
<dbReference type="EMBL" id="JAPOHA010000001">
    <property type="protein sequence ID" value="MCY1712837.1"/>
    <property type="molecule type" value="Genomic_DNA"/>
</dbReference>
<keyword evidence="7" id="KW-1185">Reference proteome</keyword>
<feature type="domain" description="Cyclic nucleotide-binding" evidence="4">
    <location>
        <begin position="14"/>
        <end position="114"/>
    </location>
</feature>
<dbReference type="Proteomes" id="UP001082703">
    <property type="component" value="Unassembled WGS sequence"/>
</dbReference>
<evidence type="ECO:0000313" key="7">
    <source>
        <dbReference type="Proteomes" id="UP001082703"/>
    </source>
</evidence>
<dbReference type="PROSITE" id="PS50042">
    <property type="entry name" value="CNMP_BINDING_3"/>
    <property type="match status" value="1"/>
</dbReference>
<reference evidence="6 7" key="1">
    <citation type="submission" date="2022-11" db="EMBL/GenBank/DDBJ databases">
        <authorList>
            <person name="Caiyu Z."/>
        </authorList>
    </citation>
    <scope>NUCLEOTIDE SEQUENCE [LARGE SCALE GENOMIC DNA]</scope>
    <source>
        <strain evidence="6 7">YR-4</strain>
    </source>
</reference>
<evidence type="ECO:0000256" key="3">
    <source>
        <dbReference type="ARBA" id="ARBA00023163"/>
    </source>
</evidence>
<comment type="caution">
    <text evidence="6">The sequence shown here is derived from an EMBL/GenBank/DDBJ whole genome shotgun (WGS) entry which is preliminary data.</text>
</comment>
<evidence type="ECO:0000256" key="1">
    <source>
        <dbReference type="ARBA" id="ARBA00023015"/>
    </source>
</evidence>
<dbReference type="InterPro" id="IPR050397">
    <property type="entry name" value="Env_Response_Regulators"/>
</dbReference>
<feature type="domain" description="HTH crp-type" evidence="5">
    <location>
        <begin position="151"/>
        <end position="219"/>
    </location>
</feature>
<keyword evidence="3" id="KW-0804">Transcription</keyword>
<dbReference type="SUPFAM" id="SSF46785">
    <property type="entry name" value="Winged helix' DNA-binding domain"/>
    <property type="match status" value="1"/>
</dbReference>
<dbReference type="SMART" id="SM00100">
    <property type="entry name" value="cNMP"/>
    <property type="match status" value="1"/>
</dbReference>
<dbReference type="Gene3D" id="2.60.120.10">
    <property type="entry name" value="Jelly Rolls"/>
    <property type="match status" value="1"/>
</dbReference>
<dbReference type="PROSITE" id="PS51063">
    <property type="entry name" value="HTH_CRP_2"/>
    <property type="match status" value="1"/>
</dbReference>
<name>A0ABT4BPM4_9FIRM</name>
<dbReference type="SUPFAM" id="SSF51206">
    <property type="entry name" value="cAMP-binding domain-like"/>
    <property type="match status" value="1"/>
</dbReference>
<dbReference type="PANTHER" id="PTHR24567">
    <property type="entry name" value="CRP FAMILY TRANSCRIPTIONAL REGULATORY PROTEIN"/>
    <property type="match status" value="1"/>
</dbReference>
<gene>
    <name evidence="6" type="ORF">OUY18_01000</name>
</gene>
<dbReference type="InterPro" id="IPR000595">
    <property type="entry name" value="cNMP-bd_dom"/>
</dbReference>
<sequence length="227" mass="26132">MMEDFIPMLVSTSLFRCFSTEELSMLFKKEHYRVKRYAKNAVIHFQNEKCVSLDIVLRGTVLVQKIDSNGDMLTLCSFMAGDSIGENLLFSRNNPYPMTMTAKYDTDILHADRELILSLCQSNSGFLENFLQSISDKTLILAGKIKTLSMKTIRQCIIEFLLYECRVQKNTTIRLGVSKKELAEKLGVQRPSLSRELKKMRDENLIAFDAKNITIRNMEALKRLHTE</sequence>
<protein>
    <submittedName>
        <fullName evidence="6">Crp/Fnr family transcriptional regulator</fullName>
    </submittedName>
</protein>
<dbReference type="InterPro" id="IPR036390">
    <property type="entry name" value="WH_DNA-bd_sf"/>
</dbReference>
<evidence type="ECO:0000256" key="2">
    <source>
        <dbReference type="ARBA" id="ARBA00023125"/>
    </source>
</evidence>